<dbReference type="PANTHER" id="PTHR33112">
    <property type="entry name" value="DOMAIN PROTEIN, PUTATIVE-RELATED"/>
    <property type="match status" value="1"/>
</dbReference>
<gene>
    <name evidence="2" type="ORF">MMYC01_207356</name>
</gene>
<comment type="caution">
    <text evidence="2">The sequence shown here is derived from an EMBL/GenBank/DDBJ whole genome shotgun (WGS) entry which is preliminary data.</text>
</comment>
<proteinExistence type="predicted"/>
<dbReference type="OrthoDB" id="4588820at2759"/>
<dbReference type="EMBL" id="LCTW02000226">
    <property type="protein sequence ID" value="KXX76165.1"/>
    <property type="molecule type" value="Genomic_DNA"/>
</dbReference>
<accession>A0A175VY33</accession>
<dbReference type="AlphaFoldDB" id="A0A175VY33"/>
<dbReference type="STRING" id="100816.A0A175VY33"/>
<dbReference type="PANTHER" id="PTHR33112:SF8">
    <property type="entry name" value="HETEROKARYON INCOMPATIBILITY DOMAIN-CONTAINING PROTEIN"/>
    <property type="match status" value="1"/>
</dbReference>
<protein>
    <submittedName>
        <fullName evidence="2">Vegetative incompatibility protein HET-E-1</fullName>
    </submittedName>
</protein>
<dbReference type="Pfam" id="PF06985">
    <property type="entry name" value="HET"/>
    <property type="match status" value="1"/>
</dbReference>
<organism evidence="2 3">
    <name type="scientific">Madurella mycetomatis</name>
    <dbReference type="NCBI Taxonomy" id="100816"/>
    <lineage>
        <taxon>Eukaryota</taxon>
        <taxon>Fungi</taxon>
        <taxon>Dikarya</taxon>
        <taxon>Ascomycota</taxon>
        <taxon>Pezizomycotina</taxon>
        <taxon>Sordariomycetes</taxon>
        <taxon>Sordariomycetidae</taxon>
        <taxon>Sordariales</taxon>
        <taxon>Sordariales incertae sedis</taxon>
        <taxon>Madurella</taxon>
    </lineage>
</organism>
<evidence type="ECO:0000313" key="2">
    <source>
        <dbReference type="EMBL" id="KXX76165.1"/>
    </source>
</evidence>
<evidence type="ECO:0000259" key="1">
    <source>
        <dbReference type="Pfam" id="PF06985"/>
    </source>
</evidence>
<name>A0A175VY33_9PEZI</name>
<sequence>MPGGFLEHVSRNPGSKDWTVQLAVPPQGAKGRYLTLSHRWGSKHHLKLTRCNFKSLQEGITVQSLPQTYRDAAIVAAQLGYRYLWIDALCIVQDDPEDWRRESVKMCTVYRNSYCTIFAHTSNQDNDGFLAASRGYSPRWYFPPSSINSRGWVFQERILSRRILHFVHGGVFFEDASGTYTTRLFDGIYDAPRDVPLRLAKHPLLEDRKANLDDAIEKPTKWYELVEKYTQCDLTYHTDRLPAVEGLAHYYKHLSDEAAVYAHGMWLSSLHQGLLWIETGHLPDKTSSNSHGCMAPPPPSWSWARWTRIRYPFHLANCLPIAFTVQSLDPESSVLAVRATLVTWHNVVARRVASDEQRYASVHSFAGAPLRNVYRFTERPTLWQAVWVALDGERGDEVRHDEVSTVLVAVNTKVTLFCTEDDDYEQPREYKEHIYYFLMLKRT</sequence>
<reference evidence="2 3" key="1">
    <citation type="journal article" date="2016" name="Genome Announc.">
        <title>Genome Sequence of Madurella mycetomatis mm55, Isolated from a Human Mycetoma Case in Sudan.</title>
        <authorList>
            <person name="Smit S."/>
            <person name="Derks M.F."/>
            <person name="Bervoets S."/>
            <person name="Fahal A."/>
            <person name="van Leeuwen W."/>
            <person name="van Belkum A."/>
            <person name="van de Sande W.W."/>
        </authorList>
    </citation>
    <scope>NUCLEOTIDE SEQUENCE [LARGE SCALE GENOMIC DNA]</scope>
    <source>
        <strain evidence="3">mm55</strain>
    </source>
</reference>
<dbReference type="VEuPathDB" id="FungiDB:MMYC01_207356"/>
<evidence type="ECO:0000313" key="3">
    <source>
        <dbReference type="Proteomes" id="UP000078237"/>
    </source>
</evidence>
<keyword evidence="3" id="KW-1185">Reference proteome</keyword>
<dbReference type="Proteomes" id="UP000078237">
    <property type="component" value="Unassembled WGS sequence"/>
</dbReference>
<feature type="domain" description="Heterokaryon incompatibility" evidence="1">
    <location>
        <begin position="33"/>
        <end position="133"/>
    </location>
</feature>
<dbReference type="InterPro" id="IPR010730">
    <property type="entry name" value="HET"/>
</dbReference>